<dbReference type="GO" id="GO:0016887">
    <property type="term" value="F:ATP hydrolysis activity"/>
    <property type="evidence" value="ECO:0007669"/>
    <property type="project" value="InterPro"/>
</dbReference>
<keyword evidence="4" id="KW-0547">Nucleotide-binding</keyword>
<comment type="subcellular location">
    <subcellularLocation>
        <location evidence="1">Mitochondrion inner membrane</location>
        <topology evidence="1">Single-pass membrane protein</topology>
    </subcellularLocation>
</comment>
<dbReference type="InterPro" id="IPR050747">
    <property type="entry name" value="Mitochondrial_chaperone_BCS1"/>
</dbReference>
<evidence type="ECO:0000256" key="3">
    <source>
        <dbReference type="ARBA" id="ARBA00022692"/>
    </source>
</evidence>
<dbReference type="Pfam" id="PF25426">
    <property type="entry name" value="AAA_lid_BCS1"/>
    <property type="match status" value="1"/>
</dbReference>
<feature type="region of interest" description="Disordered" evidence="12">
    <location>
        <begin position="140"/>
        <end position="163"/>
    </location>
</feature>
<feature type="compositionally biased region" description="Low complexity" evidence="12">
    <location>
        <begin position="375"/>
        <end position="405"/>
    </location>
</feature>
<keyword evidence="7" id="KW-0067">ATP-binding</keyword>
<feature type="region of interest" description="Disordered" evidence="12">
    <location>
        <begin position="1"/>
        <end position="22"/>
    </location>
</feature>
<feature type="region of interest" description="Disordered" evidence="12">
    <location>
        <begin position="367"/>
        <end position="405"/>
    </location>
</feature>
<evidence type="ECO:0000256" key="10">
    <source>
        <dbReference type="ARBA" id="ARBA00023136"/>
    </source>
</evidence>
<evidence type="ECO:0008006" key="18">
    <source>
        <dbReference type="Google" id="ProtNLM"/>
    </source>
</evidence>
<sequence>MDSSQQDPLSFEPSSAASHGMAGAPSSQSAILNYFFPGFSMLSTAAKSYFGVDVSSFLPMFFAVLGIMAVWAHVRDSLWTLVDDYLMSSVRIRTDDEVYNMVMLWLSKQPFSRKSRHFLANTDLNSRHGFMYRYWESDDENERDDDDLDDSDGDAGPEGTRLANRKKPLHYTPAFGTHFFWYKGHPLLFERSTNREQVTFQTSSEREELTISCFGRNPRILKELLLEARQLHLKKDERKTLIYRGNLNETYWQRCMSRLNRPFSTVILSESVKRDLLEDATDYLDPATRRWYANRGIPYRRGYLLHGPPGTGKSSLSLALAGYFRMKIYIVSLSSTSATEENISSLFNELPTRCIVLLEDIDTAGLTHTREDTTNSESINSSPSPESSSSSRGRNSSSSNTSTSAAGRLSLSGLLNILDGVASQEGRILIMTTNHVDKLDKALIRPGRVDMIVPFGLADREMIGSIFRAIYAPPEDDTASASQTTGSKTNENTDRAEEKVVRKVPAIRERVDDLAQEFASKIPENEFSPAEVQGLLLRHKHDPEGVIAAAEDWVIRMRVDKKEQAEQEAERLRKAEQAKKDKTKKKKGKKDKKKEEEKKGRRQKRSKSTPDSNSDSGSQSGSESGSDSNSGSDTVDSGSDNSDSEREKKKQKQRGRDRKRGKRSEKNMMEDDVPKVQLGKVEENGDDHEVKALSPKALDPLKKSKPKTASDSGYETP</sequence>
<evidence type="ECO:0000256" key="11">
    <source>
        <dbReference type="ARBA" id="ARBA00048778"/>
    </source>
</evidence>
<keyword evidence="6" id="KW-0378">Hydrolase</keyword>
<keyword evidence="10 13" id="KW-0472">Membrane</keyword>
<evidence type="ECO:0000256" key="7">
    <source>
        <dbReference type="ARBA" id="ARBA00022840"/>
    </source>
</evidence>
<evidence type="ECO:0000256" key="6">
    <source>
        <dbReference type="ARBA" id="ARBA00022801"/>
    </source>
</evidence>
<reference evidence="16 17" key="1">
    <citation type="journal article" date="2014" name="Genome Biol. Evol.">
        <title>Comparative genomics and transcriptomics analyses reveal divergent lifestyle features of nematode endoparasitic fungus Hirsutella minnesotensis.</title>
        <authorList>
            <person name="Lai Y."/>
            <person name="Liu K."/>
            <person name="Zhang X."/>
            <person name="Zhang X."/>
            <person name="Li K."/>
            <person name="Wang N."/>
            <person name="Shu C."/>
            <person name="Wu Y."/>
            <person name="Wang C."/>
            <person name="Bushley K.E."/>
            <person name="Xiang M."/>
            <person name="Liu X."/>
        </authorList>
    </citation>
    <scope>NUCLEOTIDE SEQUENCE [LARGE SCALE GENOMIC DNA]</scope>
    <source>
        <strain evidence="16 17">3608</strain>
    </source>
</reference>
<dbReference type="GO" id="GO:0005524">
    <property type="term" value="F:ATP binding"/>
    <property type="evidence" value="ECO:0007669"/>
    <property type="project" value="UniProtKB-KW"/>
</dbReference>
<feature type="transmembrane region" description="Helical" evidence="13">
    <location>
        <begin position="57"/>
        <end position="74"/>
    </location>
</feature>
<dbReference type="OrthoDB" id="10251412at2759"/>
<evidence type="ECO:0000256" key="12">
    <source>
        <dbReference type="SAM" id="MobiDB-lite"/>
    </source>
</evidence>
<dbReference type="SUPFAM" id="SSF52540">
    <property type="entry name" value="P-loop containing nucleoside triphosphate hydrolases"/>
    <property type="match status" value="1"/>
</dbReference>
<comment type="catalytic activity">
    <reaction evidence="11">
        <text>ATP + H2O = ADP + phosphate + H(+)</text>
        <dbReference type="Rhea" id="RHEA:13065"/>
        <dbReference type="ChEBI" id="CHEBI:15377"/>
        <dbReference type="ChEBI" id="CHEBI:15378"/>
        <dbReference type="ChEBI" id="CHEBI:30616"/>
        <dbReference type="ChEBI" id="CHEBI:43474"/>
        <dbReference type="ChEBI" id="CHEBI:456216"/>
    </reaction>
    <physiologicalReaction direction="left-to-right" evidence="11">
        <dbReference type="Rhea" id="RHEA:13066"/>
    </physiologicalReaction>
</comment>
<feature type="compositionally biased region" description="Basic residues" evidence="12">
    <location>
        <begin position="649"/>
        <end position="663"/>
    </location>
</feature>
<evidence type="ECO:0000313" key="16">
    <source>
        <dbReference type="EMBL" id="KJZ74599.1"/>
    </source>
</evidence>
<evidence type="ECO:0000256" key="8">
    <source>
        <dbReference type="ARBA" id="ARBA00022989"/>
    </source>
</evidence>
<gene>
    <name evidence="16" type="ORF">HIM_05949</name>
</gene>
<dbReference type="InterPro" id="IPR027417">
    <property type="entry name" value="P-loop_NTPase"/>
</dbReference>
<feature type="transmembrane region" description="Helical" evidence="13">
    <location>
        <begin position="31"/>
        <end position="50"/>
    </location>
</feature>
<accession>A0A0F8A527</accession>
<dbReference type="PROSITE" id="PS00674">
    <property type="entry name" value="AAA"/>
    <property type="match status" value="1"/>
</dbReference>
<protein>
    <recommendedName>
        <fullName evidence="18">Mitochondrial chaperone BCS1-B</fullName>
    </recommendedName>
</protein>
<evidence type="ECO:0000256" key="4">
    <source>
        <dbReference type="ARBA" id="ARBA00022741"/>
    </source>
</evidence>
<evidence type="ECO:0000256" key="1">
    <source>
        <dbReference type="ARBA" id="ARBA00004434"/>
    </source>
</evidence>
<feature type="region of interest" description="Disordered" evidence="12">
    <location>
        <begin position="566"/>
        <end position="717"/>
    </location>
</feature>
<feature type="compositionally biased region" description="Acidic residues" evidence="12">
    <location>
        <begin position="140"/>
        <end position="155"/>
    </location>
</feature>
<keyword evidence="8 13" id="KW-1133">Transmembrane helix</keyword>
<feature type="compositionally biased region" description="Basic and acidic residues" evidence="12">
    <location>
        <begin position="566"/>
        <end position="580"/>
    </location>
</feature>
<evidence type="ECO:0000259" key="14">
    <source>
        <dbReference type="SMART" id="SM00382"/>
    </source>
</evidence>
<feature type="domain" description="BCS1 N-terminal" evidence="15">
    <location>
        <begin position="63"/>
        <end position="266"/>
    </location>
</feature>
<dbReference type="SMART" id="SM00382">
    <property type="entry name" value="AAA"/>
    <property type="match status" value="1"/>
</dbReference>
<feature type="domain" description="AAA+ ATPase" evidence="14">
    <location>
        <begin position="299"/>
        <end position="459"/>
    </location>
</feature>
<name>A0A0F8A527_9HYPO</name>
<evidence type="ECO:0000256" key="5">
    <source>
        <dbReference type="ARBA" id="ARBA00022792"/>
    </source>
</evidence>
<feature type="region of interest" description="Disordered" evidence="12">
    <location>
        <begin position="476"/>
        <end position="497"/>
    </location>
</feature>
<feature type="compositionally biased region" description="Basic and acidic residues" evidence="12">
    <location>
        <begin position="664"/>
        <end position="691"/>
    </location>
</feature>
<dbReference type="EMBL" id="KQ030524">
    <property type="protein sequence ID" value="KJZ74599.1"/>
    <property type="molecule type" value="Genomic_DNA"/>
</dbReference>
<dbReference type="Gene3D" id="3.40.50.300">
    <property type="entry name" value="P-loop containing nucleotide triphosphate hydrolases"/>
    <property type="match status" value="1"/>
</dbReference>
<feature type="compositionally biased region" description="Basic residues" evidence="12">
    <location>
        <begin position="581"/>
        <end position="592"/>
    </location>
</feature>
<dbReference type="InterPro" id="IPR003960">
    <property type="entry name" value="ATPase_AAA_CS"/>
</dbReference>
<proteinExistence type="inferred from homology"/>
<evidence type="ECO:0000259" key="15">
    <source>
        <dbReference type="SMART" id="SM01024"/>
    </source>
</evidence>
<feature type="compositionally biased region" description="Low complexity" evidence="12">
    <location>
        <begin position="609"/>
        <end position="641"/>
    </location>
</feature>
<keyword evidence="17" id="KW-1185">Reference proteome</keyword>
<keyword evidence="5" id="KW-0999">Mitochondrion inner membrane</keyword>
<dbReference type="SMART" id="SM01024">
    <property type="entry name" value="BCS1_N"/>
    <property type="match status" value="1"/>
</dbReference>
<dbReference type="Pfam" id="PF08740">
    <property type="entry name" value="BCS1_N"/>
    <property type="match status" value="1"/>
</dbReference>
<dbReference type="InterPro" id="IPR003593">
    <property type="entry name" value="AAA+_ATPase"/>
</dbReference>
<evidence type="ECO:0000256" key="9">
    <source>
        <dbReference type="ARBA" id="ARBA00023128"/>
    </source>
</evidence>
<dbReference type="Proteomes" id="UP000054481">
    <property type="component" value="Unassembled WGS sequence"/>
</dbReference>
<dbReference type="InterPro" id="IPR057495">
    <property type="entry name" value="AAA_lid_BCS1"/>
</dbReference>
<dbReference type="AlphaFoldDB" id="A0A0F8A527"/>
<feature type="compositionally biased region" description="Polar residues" evidence="12">
    <location>
        <begin position="479"/>
        <end position="490"/>
    </location>
</feature>
<organism evidence="16 17">
    <name type="scientific">Hirsutella minnesotensis 3608</name>
    <dbReference type="NCBI Taxonomy" id="1043627"/>
    <lineage>
        <taxon>Eukaryota</taxon>
        <taxon>Fungi</taxon>
        <taxon>Dikarya</taxon>
        <taxon>Ascomycota</taxon>
        <taxon>Pezizomycotina</taxon>
        <taxon>Sordariomycetes</taxon>
        <taxon>Hypocreomycetidae</taxon>
        <taxon>Hypocreales</taxon>
        <taxon>Ophiocordycipitaceae</taxon>
        <taxon>Hirsutella</taxon>
    </lineage>
</organism>
<feature type="compositionally biased region" description="Polar residues" evidence="12">
    <location>
        <begin position="707"/>
        <end position="717"/>
    </location>
</feature>
<comment type="similarity">
    <text evidence="2">Belongs to the AAA ATPase family. BCS1 subfamily.</text>
</comment>
<evidence type="ECO:0000313" key="17">
    <source>
        <dbReference type="Proteomes" id="UP000054481"/>
    </source>
</evidence>
<dbReference type="InterPro" id="IPR003959">
    <property type="entry name" value="ATPase_AAA_core"/>
</dbReference>
<evidence type="ECO:0000256" key="2">
    <source>
        <dbReference type="ARBA" id="ARBA00007448"/>
    </source>
</evidence>
<dbReference type="Pfam" id="PF00004">
    <property type="entry name" value="AAA"/>
    <property type="match status" value="2"/>
</dbReference>
<dbReference type="GO" id="GO:0005743">
    <property type="term" value="C:mitochondrial inner membrane"/>
    <property type="evidence" value="ECO:0007669"/>
    <property type="project" value="UniProtKB-SubCell"/>
</dbReference>
<feature type="compositionally biased region" description="Polar residues" evidence="12">
    <location>
        <begin position="1"/>
        <end position="17"/>
    </location>
</feature>
<evidence type="ECO:0000256" key="13">
    <source>
        <dbReference type="SAM" id="Phobius"/>
    </source>
</evidence>
<dbReference type="InterPro" id="IPR014851">
    <property type="entry name" value="BCS1_N"/>
</dbReference>
<dbReference type="PANTHER" id="PTHR23070">
    <property type="entry name" value="BCS1 AAA-TYPE ATPASE"/>
    <property type="match status" value="1"/>
</dbReference>
<keyword evidence="3 13" id="KW-0812">Transmembrane</keyword>
<keyword evidence="9" id="KW-0496">Mitochondrion</keyword>